<dbReference type="EMBL" id="RSEB01000001">
    <property type="protein sequence ID" value="RRS01381.1"/>
    <property type="molecule type" value="Genomic_DNA"/>
</dbReference>
<dbReference type="RefSeq" id="WP_125245859.1">
    <property type="nucleotide sequence ID" value="NZ_RSEB01000001.1"/>
</dbReference>
<dbReference type="AlphaFoldDB" id="A0A426V3G9"/>
<protein>
    <submittedName>
        <fullName evidence="2">Uncharacterized protein</fullName>
    </submittedName>
</protein>
<dbReference type="Proteomes" id="UP000277256">
    <property type="component" value="Unassembled WGS sequence"/>
</dbReference>
<proteinExistence type="predicted"/>
<keyword evidence="3" id="KW-1185">Reference proteome</keyword>
<dbReference type="OrthoDB" id="3335076at2"/>
<feature type="region of interest" description="Disordered" evidence="1">
    <location>
        <begin position="147"/>
        <end position="174"/>
    </location>
</feature>
<sequence length="174" mass="18421">MVTVVNIDTGAVASETILPGVLTPEWIPSETEGIPRWALPLSPVVDRLAASVGGAVITSHENTNGLAWSLAVPGEWSPDLPAETRLALEAGAIARAQARTRHRHFFTSTAAAGPTGPDARLAYLAELADLLHLDLCCTRSPLRTLHRNRPARGRPLPAVRADRSPPLRLSPGAG</sequence>
<gene>
    <name evidence="2" type="ORF">EIW28_00980</name>
</gene>
<accession>A0A426V3G9</accession>
<evidence type="ECO:0000256" key="1">
    <source>
        <dbReference type="SAM" id="MobiDB-lite"/>
    </source>
</evidence>
<evidence type="ECO:0000313" key="2">
    <source>
        <dbReference type="EMBL" id="RRS01381.1"/>
    </source>
</evidence>
<name>A0A426V3G9_9ACTN</name>
<comment type="caution">
    <text evidence="2">The sequence shown here is derived from an EMBL/GenBank/DDBJ whole genome shotgun (WGS) entry which is preliminary data.</text>
</comment>
<reference evidence="2 3" key="1">
    <citation type="submission" date="2018-12" db="EMBL/GenBank/DDBJ databases">
        <title>Glycomyces sp. YIM 121974 draft genome.</title>
        <authorList>
            <person name="Li Q."/>
        </authorList>
    </citation>
    <scope>NUCLEOTIDE SEQUENCE [LARGE SCALE GENOMIC DNA]</scope>
    <source>
        <strain evidence="2 3">YIM 121974</strain>
    </source>
</reference>
<organism evidence="2 3">
    <name type="scientific">Glycomyces terrestris</name>
    <dbReference type="NCBI Taxonomy" id="2493553"/>
    <lineage>
        <taxon>Bacteria</taxon>
        <taxon>Bacillati</taxon>
        <taxon>Actinomycetota</taxon>
        <taxon>Actinomycetes</taxon>
        <taxon>Glycomycetales</taxon>
        <taxon>Glycomycetaceae</taxon>
        <taxon>Glycomyces</taxon>
    </lineage>
</organism>
<evidence type="ECO:0000313" key="3">
    <source>
        <dbReference type="Proteomes" id="UP000277256"/>
    </source>
</evidence>